<accession>A0A6H1ZU52</accession>
<dbReference type="EMBL" id="MT141222">
    <property type="protein sequence ID" value="QJA56484.1"/>
    <property type="molecule type" value="Genomic_DNA"/>
</dbReference>
<gene>
    <name evidence="2" type="ORF">MM415B01831_0004</name>
    <name evidence="1" type="ORF">TM448A01939_0003</name>
</gene>
<name>A0A6H1ZU52_9ZZZZ</name>
<evidence type="ECO:0000313" key="2">
    <source>
        <dbReference type="EMBL" id="QJA56484.1"/>
    </source>
</evidence>
<evidence type="ECO:0000313" key="1">
    <source>
        <dbReference type="EMBL" id="QJA50992.1"/>
    </source>
</evidence>
<dbReference type="EMBL" id="MT144230">
    <property type="protein sequence ID" value="QJA50992.1"/>
    <property type="molecule type" value="Genomic_DNA"/>
</dbReference>
<organism evidence="1">
    <name type="scientific">viral metagenome</name>
    <dbReference type="NCBI Taxonomy" id="1070528"/>
    <lineage>
        <taxon>unclassified sequences</taxon>
        <taxon>metagenomes</taxon>
        <taxon>organismal metagenomes</taxon>
    </lineage>
</organism>
<dbReference type="AlphaFoldDB" id="A0A6H1ZU52"/>
<reference evidence="1" key="1">
    <citation type="submission" date="2020-03" db="EMBL/GenBank/DDBJ databases">
        <title>The deep terrestrial virosphere.</title>
        <authorList>
            <person name="Holmfeldt K."/>
            <person name="Nilsson E."/>
            <person name="Simone D."/>
            <person name="Lopez-Fernandez M."/>
            <person name="Wu X."/>
            <person name="de Brujin I."/>
            <person name="Lundin D."/>
            <person name="Andersson A."/>
            <person name="Bertilsson S."/>
            <person name="Dopson M."/>
        </authorList>
    </citation>
    <scope>NUCLEOTIDE SEQUENCE</scope>
    <source>
        <strain evidence="2">MM415B01831</strain>
        <strain evidence="1">TM448A01939</strain>
    </source>
</reference>
<protein>
    <submittedName>
        <fullName evidence="1">Uncharacterized protein</fullName>
    </submittedName>
</protein>
<proteinExistence type="predicted"/>
<sequence length="60" mass="6806">MTRFVGECLLIYNILEKAAGRVKGDDKLLKKSAKIIEQMRIDVSTGFKQLEDLHDKNKGV</sequence>